<dbReference type="InterPro" id="IPR002104">
    <property type="entry name" value="Integrase_catalytic"/>
</dbReference>
<dbReference type="InterPro" id="IPR016423">
    <property type="entry name" value="Resolvase_Rsv"/>
</dbReference>
<proteinExistence type="predicted"/>
<dbReference type="SUPFAM" id="SSF56349">
    <property type="entry name" value="DNA breaking-rejoining enzymes"/>
    <property type="match status" value="1"/>
</dbReference>
<evidence type="ECO:0000256" key="2">
    <source>
        <dbReference type="ARBA" id="ARBA00023172"/>
    </source>
</evidence>
<evidence type="ECO:0000313" key="5">
    <source>
        <dbReference type="Proteomes" id="UP001176500"/>
    </source>
</evidence>
<evidence type="ECO:0000259" key="3">
    <source>
        <dbReference type="PROSITE" id="PS51898"/>
    </source>
</evidence>
<evidence type="ECO:0000256" key="1">
    <source>
        <dbReference type="ARBA" id="ARBA00022908"/>
    </source>
</evidence>
<sequence length="255" mass="28869">MPRASHTIPMLSPQAFPRALELRQMALVHNDLPRYLLAPEVAALLHYVPNWSRHALINLMWNCGCRVNEALALRRRDFRLNVDVPYVVVRTAKQRRSGPGRPAKGKSANRIIPLTDMLFVDELRRLFASTEEEVEVGANGAKSPLPIWNVSARTVRNWINAAVQLAEQDGVRFSLHISPHTFRHSYAVHMLYQGTQLKVLQGLMGHEKLESTEVYTRIFALDIVAERQVQFSIPSQDAVDMLRGVAGQNLLSNHE</sequence>
<organism evidence="4 5">
    <name type="scientific">Serratia bockelmannii</name>
    <dbReference type="NCBI Taxonomy" id="2703793"/>
    <lineage>
        <taxon>Bacteria</taxon>
        <taxon>Pseudomonadati</taxon>
        <taxon>Pseudomonadota</taxon>
        <taxon>Gammaproteobacteria</taxon>
        <taxon>Enterobacterales</taxon>
        <taxon>Yersiniaceae</taxon>
        <taxon>Serratia</taxon>
    </lineage>
</organism>
<dbReference type="Proteomes" id="UP001176500">
    <property type="component" value="Unassembled WGS sequence"/>
</dbReference>
<dbReference type="Gene3D" id="1.10.443.10">
    <property type="entry name" value="Intergrase catalytic core"/>
    <property type="match status" value="1"/>
</dbReference>
<protein>
    <submittedName>
        <fullName evidence="4">Tyrosine-type recombinase/integrase</fullName>
    </submittedName>
</protein>
<reference evidence="4" key="1">
    <citation type="submission" date="2023-05" db="EMBL/GenBank/DDBJ databases">
        <title>Cannabis rhizosphere genomes.</title>
        <authorList>
            <person name="Goff K.L."/>
        </authorList>
    </citation>
    <scope>NUCLEOTIDE SEQUENCE</scope>
    <source>
        <strain evidence="4">SPPC 2817</strain>
    </source>
</reference>
<feature type="domain" description="Tyr recombinase" evidence="3">
    <location>
        <begin position="31"/>
        <end position="228"/>
    </location>
</feature>
<accession>A0ABT8LYW7</accession>
<keyword evidence="1" id="KW-0229">DNA integration</keyword>
<dbReference type="CDD" id="cd00397">
    <property type="entry name" value="DNA_BRE_C"/>
    <property type="match status" value="1"/>
</dbReference>
<dbReference type="Pfam" id="PF00589">
    <property type="entry name" value="Phage_integrase"/>
    <property type="match status" value="1"/>
</dbReference>
<dbReference type="EMBL" id="JASMRX010000040">
    <property type="protein sequence ID" value="MDN6881814.1"/>
    <property type="molecule type" value="Genomic_DNA"/>
</dbReference>
<dbReference type="InterPro" id="IPR050090">
    <property type="entry name" value="Tyrosine_recombinase_XerCD"/>
</dbReference>
<keyword evidence="5" id="KW-1185">Reference proteome</keyword>
<dbReference type="PANTHER" id="PTHR30349">
    <property type="entry name" value="PHAGE INTEGRASE-RELATED"/>
    <property type="match status" value="1"/>
</dbReference>
<keyword evidence="2" id="KW-0233">DNA recombination</keyword>
<comment type="caution">
    <text evidence="4">The sequence shown here is derived from an EMBL/GenBank/DDBJ whole genome shotgun (WGS) entry which is preliminary data.</text>
</comment>
<dbReference type="InterPro" id="IPR013762">
    <property type="entry name" value="Integrase-like_cat_sf"/>
</dbReference>
<dbReference type="PIRSF" id="PIRSF004576">
    <property type="entry name" value="Resolvase_Rsv"/>
    <property type="match status" value="1"/>
</dbReference>
<dbReference type="PROSITE" id="PS51898">
    <property type="entry name" value="TYR_RECOMBINASE"/>
    <property type="match status" value="1"/>
</dbReference>
<name>A0ABT8LYW7_9GAMM</name>
<evidence type="ECO:0000313" key="4">
    <source>
        <dbReference type="EMBL" id="MDN6881814.1"/>
    </source>
</evidence>
<gene>
    <name evidence="4" type="ORF">QO199_24545</name>
</gene>
<dbReference type="PANTHER" id="PTHR30349:SF90">
    <property type="entry name" value="TYROSINE RECOMBINASE XERD"/>
    <property type="match status" value="1"/>
</dbReference>
<dbReference type="InterPro" id="IPR011010">
    <property type="entry name" value="DNA_brk_join_enz"/>
</dbReference>